<sequence length="567" mass="65431">MAENLSSIGFSIMLDFCIFLVLFILFLIYRKLRSQNIELDLGDNEFKEPCMNEAKYSLSEISWMIMKLSDLEISGYLGEWGFLYITLHRYILYTLYCIGFFGLCFLIPIYYYGSSDSYKDLRQYSITHIIKDDKGLILPALTILLFSLVVYFFARLYYKKAVNSDFVILADLPQDYVVYISNIPRQYGPRDFSHKLHLWLKKTYGNGIMNVYVVPDYGEIIEDYKKYEELSLKLSYLLHQEQLGIEGTSQKLSDEANPINLIENIKSSMEDIAKKIKENINNSQNTNSGAAFVICCNRSLSRELAEPYTIRNDLFQSLDWHKNETPAPSDIIWENIGTPENYHSYTGICINLLFIVIFLVILTPSSFSLYISTGLEEIGVRSSIGNAIGMYLPSLFLLIYQQIILPRAVSYLVKLEKHYNSAEATNSCLKKYLFYLAFYIFLYPVLGLQFYQIIEMILTSENDWKNELATSINAAGEFFTIFMVHQAFIKNGLDLLILPKYAKVKAKSLRAYTEIEKALAYSADDFDFSMEFAVTLNTLIICISFSIVYPIILIPSIIFFFIRVFAI</sequence>
<dbReference type="GO" id="GO:0005886">
    <property type="term" value="C:plasma membrane"/>
    <property type="evidence" value="ECO:0007669"/>
    <property type="project" value="TreeGrafter"/>
</dbReference>
<name>A0AAU9IC24_9CILI</name>
<evidence type="ECO:0000256" key="5">
    <source>
        <dbReference type="ARBA" id="ARBA00022989"/>
    </source>
</evidence>
<evidence type="ECO:0000259" key="8">
    <source>
        <dbReference type="Pfam" id="PF02714"/>
    </source>
</evidence>
<evidence type="ECO:0000259" key="10">
    <source>
        <dbReference type="Pfam" id="PF14703"/>
    </source>
</evidence>
<comment type="similarity">
    <text evidence="2">Belongs to the CSC1 (TC 1.A.17) family.</text>
</comment>
<feature type="transmembrane region" description="Helical" evidence="7">
    <location>
        <begin position="90"/>
        <end position="112"/>
    </location>
</feature>
<dbReference type="Pfam" id="PF13967">
    <property type="entry name" value="RSN1_TM"/>
    <property type="match status" value="1"/>
</dbReference>
<proteinExistence type="inferred from homology"/>
<gene>
    <name evidence="11" type="ORF">BSTOLATCC_MIC7680</name>
</gene>
<evidence type="ECO:0000313" key="12">
    <source>
        <dbReference type="Proteomes" id="UP001162131"/>
    </source>
</evidence>
<evidence type="ECO:0000259" key="9">
    <source>
        <dbReference type="Pfam" id="PF13967"/>
    </source>
</evidence>
<dbReference type="InterPro" id="IPR032880">
    <property type="entry name" value="CSC1/OSCA1-like_N"/>
</dbReference>
<evidence type="ECO:0008006" key="13">
    <source>
        <dbReference type="Google" id="ProtNLM"/>
    </source>
</evidence>
<keyword evidence="12" id="KW-1185">Reference proteome</keyword>
<keyword evidence="4 7" id="KW-0812">Transmembrane</keyword>
<feature type="transmembrane region" description="Helical" evidence="7">
    <location>
        <begin position="6"/>
        <end position="29"/>
    </location>
</feature>
<dbReference type="InterPro" id="IPR027815">
    <property type="entry name" value="CSC1/OSCA1-like_cyt"/>
</dbReference>
<evidence type="ECO:0000256" key="1">
    <source>
        <dbReference type="ARBA" id="ARBA00004141"/>
    </source>
</evidence>
<dbReference type="PANTHER" id="PTHR13018:SF5">
    <property type="entry name" value="RE44586P"/>
    <property type="match status" value="1"/>
</dbReference>
<reference evidence="11" key="1">
    <citation type="submission" date="2021-09" db="EMBL/GenBank/DDBJ databases">
        <authorList>
            <consortium name="AG Swart"/>
            <person name="Singh M."/>
            <person name="Singh A."/>
            <person name="Seah K."/>
            <person name="Emmerich C."/>
        </authorList>
    </citation>
    <scope>NUCLEOTIDE SEQUENCE</scope>
    <source>
        <strain evidence="11">ATCC30299</strain>
    </source>
</reference>
<dbReference type="Proteomes" id="UP001162131">
    <property type="component" value="Unassembled WGS sequence"/>
</dbReference>
<feature type="transmembrane region" description="Helical" evidence="7">
    <location>
        <begin position="391"/>
        <end position="413"/>
    </location>
</feature>
<dbReference type="AlphaFoldDB" id="A0AAU9IC24"/>
<organism evidence="11 12">
    <name type="scientific">Blepharisma stoltei</name>
    <dbReference type="NCBI Taxonomy" id="1481888"/>
    <lineage>
        <taxon>Eukaryota</taxon>
        <taxon>Sar</taxon>
        <taxon>Alveolata</taxon>
        <taxon>Ciliophora</taxon>
        <taxon>Postciliodesmatophora</taxon>
        <taxon>Heterotrichea</taxon>
        <taxon>Heterotrichida</taxon>
        <taxon>Blepharismidae</taxon>
        <taxon>Blepharisma</taxon>
    </lineage>
</organism>
<evidence type="ECO:0000256" key="6">
    <source>
        <dbReference type="ARBA" id="ARBA00023136"/>
    </source>
</evidence>
<dbReference type="Pfam" id="PF14703">
    <property type="entry name" value="PHM7_cyt"/>
    <property type="match status" value="1"/>
</dbReference>
<evidence type="ECO:0000256" key="2">
    <source>
        <dbReference type="ARBA" id="ARBA00007779"/>
    </source>
</evidence>
<comment type="caution">
    <text evidence="11">The sequence shown here is derived from an EMBL/GenBank/DDBJ whole genome shotgun (WGS) entry which is preliminary data.</text>
</comment>
<accession>A0AAU9IC24</accession>
<dbReference type="Pfam" id="PF02714">
    <property type="entry name" value="RSN1_7TM"/>
    <property type="match status" value="1"/>
</dbReference>
<dbReference type="InterPro" id="IPR045122">
    <property type="entry name" value="Csc1-like"/>
</dbReference>
<protein>
    <recommendedName>
        <fullName evidence="13">CSC1-like protein</fullName>
    </recommendedName>
</protein>
<feature type="transmembrane region" description="Helical" evidence="7">
    <location>
        <begin position="136"/>
        <end position="154"/>
    </location>
</feature>
<keyword evidence="5 7" id="KW-1133">Transmembrane helix</keyword>
<comment type="subcellular location">
    <subcellularLocation>
        <location evidence="1">Membrane</location>
        <topology evidence="1">Multi-pass membrane protein</topology>
    </subcellularLocation>
</comment>
<evidence type="ECO:0000256" key="7">
    <source>
        <dbReference type="SAM" id="Phobius"/>
    </source>
</evidence>
<dbReference type="InterPro" id="IPR003864">
    <property type="entry name" value="CSC1/OSCA1-like_7TM"/>
</dbReference>
<feature type="transmembrane region" description="Helical" evidence="7">
    <location>
        <begin position="348"/>
        <end position="371"/>
    </location>
</feature>
<feature type="domain" description="CSC1/OSCA1-like 7TM region" evidence="8">
    <location>
        <begin position="348"/>
        <end position="566"/>
    </location>
</feature>
<keyword evidence="3" id="KW-0813">Transport</keyword>
<dbReference type="PANTHER" id="PTHR13018">
    <property type="entry name" value="PROBABLE MEMBRANE PROTEIN DUF221-RELATED"/>
    <property type="match status" value="1"/>
</dbReference>
<evidence type="ECO:0000256" key="3">
    <source>
        <dbReference type="ARBA" id="ARBA00022448"/>
    </source>
</evidence>
<feature type="transmembrane region" description="Helical" evidence="7">
    <location>
        <begin position="433"/>
        <end position="454"/>
    </location>
</feature>
<feature type="domain" description="CSC1/OSCA1-like cytosolic" evidence="10">
    <location>
        <begin position="175"/>
        <end position="335"/>
    </location>
</feature>
<evidence type="ECO:0000313" key="11">
    <source>
        <dbReference type="EMBL" id="CAG9312888.1"/>
    </source>
</evidence>
<dbReference type="EMBL" id="CAJZBQ010000009">
    <property type="protein sequence ID" value="CAG9312888.1"/>
    <property type="molecule type" value="Genomic_DNA"/>
</dbReference>
<keyword evidence="6 7" id="KW-0472">Membrane</keyword>
<feature type="domain" description="CSC1/OSCA1-like N-terminal transmembrane" evidence="9">
    <location>
        <begin position="9"/>
        <end position="153"/>
    </location>
</feature>
<feature type="transmembrane region" description="Helical" evidence="7">
    <location>
        <begin position="538"/>
        <end position="562"/>
    </location>
</feature>
<dbReference type="GO" id="GO:0005227">
    <property type="term" value="F:calcium-activated cation channel activity"/>
    <property type="evidence" value="ECO:0007669"/>
    <property type="project" value="InterPro"/>
</dbReference>
<evidence type="ECO:0000256" key="4">
    <source>
        <dbReference type="ARBA" id="ARBA00022692"/>
    </source>
</evidence>